<dbReference type="PANTHER" id="PTHR43437">
    <property type="entry name" value="HYDROXYACYL-THIOESTER DEHYDRATASE TYPE 2, MITOCHONDRIAL-RELATED"/>
    <property type="match status" value="1"/>
</dbReference>
<feature type="signal peptide" evidence="1">
    <location>
        <begin position="1"/>
        <end position="24"/>
    </location>
</feature>
<dbReference type="InterPro" id="IPR029069">
    <property type="entry name" value="HotDog_dom_sf"/>
</dbReference>
<dbReference type="PANTHER" id="PTHR43437:SF3">
    <property type="entry name" value="HYDROXYACYL-THIOESTER DEHYDRATASE TYPE 2, MITOCHONDRIAL"/>
    <property type="match status" value="1"/>
</dbReference>
<dbReference type="EMBL" id="SIDB01000003">
    <property type="protein sequence ID" value="KAI3434904.1"/>
    <property type="molecule type" value="Genomic_DNA"/>
</dbReference>
<organism evidence="3 4">
    <name type="scientific">Chlorella vulgaris</name>
    <name type="common">Green alga</name>
    <dbReference type="NCBI Taxonomy" id="3077"/>
    <lineage>
        <taxon>Eukaryota</taxon>
        <taxon>Viridiplantae</taxon>
        <taxon>Chlorophyta</taxon>
        <taxon>core chlorophytes</taxon>
        <taxon>Trebouxiophyceae</taxon>
        <taxon>Chlorellales</taxon>
        <taxon>Chlorellaceae</taxon>
        <taxon>Chlorella clade</taxon>
        <taxon>Chlorella</taxon>
    </lineage>
</organism>
<evidence type="ECO:0000313" key="4">
    <source>
        <dbReference type="Proteomes" id="UP001055712"/>
    </source>
</evidence>
<reference evidence="3" key="2">
    <citation type="submission" date="2020-11" db="EMBL/GenBank/DDBJ databases">
        <authorList>
            <person name="Cecchin M."/>
            <person name="Marcolungo L."/>
            <person name="Rossato M."/>
            <person name="Girolomoni L."/>
            <person name="Cosentino E."/>
            <person name="Cuine S."/>
            <person name="Li-Beisson Y."/>
            <person name="Delledonne M."/>
            <person name="Ballottari M."/>
        </authorList>
    </citation>
    <scope>NUCLEOTIDE SEQUENCE</scope>
    <source>
        <strain evidence="3">211/11P</strain>
        <tissue evidence="3">Whole cell</tissue>
    </source>
</reference>
<protein>
    <recommendedName>
        <fullName evidence="2">MaoC-like domain-containing protein</fullName>
    </recommendedName>
</protein>
<sequence>MRACSAATLQLVGLISTLTNGSSASGRQIGLRLLAAASGDAASPPVLPPNPQLAPGTAFTLTKCFAADEVDSWAALTGDSNPIHVDGAAAAAVGLAVPVLPGMLLAALFPAIIGSNFPGAVYLSQTLKFKQYAPVGHSYAATVTVEKASGSRVRFDTVCRDATTGAAVVEGTALALIKQQQQS</sequence>
<keyword evidence="4" id="KW-1185">Reference proteome</keyword>
<feature type="chain" id="PRO_5039220124" description="MaoC-like domain-containing protein" evidence="1">
    <location>
        <begin position="25"/>
        <end position="183"/>
    </location>
</feature>
<evidence type="ECO:0000259" key="2">
    <source>
        <dbReference type="Pfam" id="PF01575"/>
    </source>
</evidence>
<dbReference type="Gene3D" id="3.10.129.10">
    <property type="entry name" value="Hotdog Thioesterase"/>
    <property type="match status" value="1"/>
</dbReference>
<dbReference type="InterPro" id="IPR002539">
    <property type="entry name" value="MaoC-like_dom"/>
</dbReference>
<keyword evidence="1" id="KW-0732">Signal</keyword>
<dbReference type="GO" id="GO:0005739">
    <property type="term" value="C:mitochondrion"/>
    <property type="evidence" value="ECO:0007669"/>
    <property type="project" value="TreeGrafter"/>
</dbReference>
<dbReference type="SUPFAM" id="SSF54637">
    <property type="entry name" value="Thioesterase/thiol ester dehydrase-isomerase"/>
    <property type="match status" value="1"/>
</dbReference>
<dbReference type="Pfam" id="PF01575">
    <property type="entry name" value="MaoC_dehydratas"/>
    <property type="match status" value="1"/>
</dbReference>
<dbReference type="AlphaFoldDB" id="A0A9D4YZR5"/>
<proteinExistence type="predicted"/>
<accession>A0A9D4YZR5</accession>
<dbReference type="OrthoDB" id="3592703at2759"/>
<evidence type="ECO:0000256" key="1">
    <source>
        <dbReference type="SAM" id="SignalP"/>
    </source>
</evidence>
<gene>
    <name evidence="3" type="ORF">D9Q98_002958</name>
</gene>
<evidence type="ECO:0000313" key="3">
    <source>
        <dbReference type="EMBL" id="KAI3434904.1"/>
    </source>
</evidence>
<reference evidence="3" key="1">
    <citation type="journal article" date="2019" name="Plant J.">
        <title>Chlorella vulgaris genome assembly and annotation reveals the molecular basis for metabolic acclimation to high light conditions.</title>
        <authorList>
            <person name="Cecchin M."/>
            <person name="Marcolungo L."/>
            <person name="Rossato M."/>
            <person name="Girolomoni L."/>
            <person name="Cosentino E."/>
            <person name="Cuine S."/>
            <person name="Li-Beisson Y."/>
            <person name="Delledonne M."/>
            <person name="Ballottari M."/>
        </authorList>
    </citation>
    <scope>NUCLEOTIDE SEQUENCE</scope>
    <source>
        <strain evidence="3">211/11P</strain>
    </source>
</reference>
<dbReference type="GO" id="GO:0019171">
    <property type="term" value="F:(3R)-hydroxyacyl-[acyl-carrier-protein] dehydratase activity"/>
    <property type="evidence" value="ECO:0007669"/>
    <property type="project" value="TreeGrafter"/>
</dbReference>
<dbReference type="Proteomes" id="UP001055712">
    <property type="component" value="Unassembled WGS sequence"/>
</dbReference>
<comment type="caution">
    <text evidence="3">The sequence shown here is derived from an EMBL/GenBank/DDBJ whole genome shotgun (WGS) entry which is preliminary data.</text>
</comment>
<dbReference type="GO" id="GO:0006633">
    <property type="term" value="P:fatty acid biosynthetic process"/>
    <property type="evidence" value="ECO:0007669"/>
    <property type="project" value="TreeGrafter"/>
</dbReference>
<name>A0A9D4YZR5_CHLVU</name>
<dbReference type="InterPro" id="IPR050965">
    <property type="entry name" value="UPF0336/Enoyl-CoA_hydratase"/>
</dbReference>
<feature type="domain" description="MaoC-like" evidence="2">
    <location>
        <begin position="67"/>
        <end position="165"/>
    </location>
</feature>